<evidence type="ECO:0000256" key="6">
    <source>
        <dbReference type="ARBA" id="ARBA00023136"/>
    </source>
</evidence>
<accession>A0A398CIJ2</accession>
<evidence type="ECO:0000256" key="3">
    <source>
        <dbReference type="ARBA" id="ARBA00022475"/>
    </source>
</evidence>
<dbReference type="Pfam" id="PF00528">
    <property type="entry name" value="BPD_transp_1"/>
    <property type="match status" value="1"/>
</dbReference>
<protein>
    <submittedName>
        <fullName evidence="9">Sugar ABC transporter permease</fullName>
    </submittedName>
</protein>
<evidence type="ECO:0000259" key="8">
    <source>
        <dbReference type="PROSITE" id="PS50928"/>
    </source>
</evidence>
<evidence type="ECO:0000313" key="9">
    <source>
        <dbReference type="EMBL" id="RIE01882.1"/>
    </source>
</evidence>
<evidence type="ECO:0000313" key="10">
    <source>
        <dbReference type="Proteomes" id="UP000266340"/>
    </source>
</evidence>
<dbReference type="InterPro" id="IPR035906">
    <property type="entry name" value="MetI-like_sf"/>
</dbReference>
<feature type="transmembrane region" description="Helical" evidence="7">
    <location>
        <begin position="82"/>
        <end position="108"/>
    </location>
</feature>
<keyword evidence="5 7" id="KW-1133">Transmembrane helix</keyword>
<evidence type="ECO:0000256" key="4">
    <source>
        <dbReference type="ARBA" id="ARBA00022692"/>
    </source>
</evidence>
<feature type="transmembrane region" description="Helical" evidence="7">
    <location>
        <begin position="23"/>
        <end position="49"/>
    </location>
</feature>
<evidence type="ECO:0000256" key="5">
    <source>
        <dbReference type="ARBA" id="ARBA00022989"/>
    </source>
</evidence>
<dbReference type="InterPro" id="IPR000515">
    <property type="entry name" value="MetI-like"/>
</dbReference>
<dbReference type="OrthoDB" id="9785836at2"/>
<reference evidence="9 10" key="1">
    <citation type="submission" date="2018-09" db="EMBL/GenBank/DDBJ databases">
        <title>Cohnella cavernae sp. nov., isolated from a karst cave.</title>
        <authorList>
            <person name="Zhu H."/>
        </authorList>
    </citation>
    <scope>NUCLEOTIDE SEQUENCE [LARGE SCALE GENOMIC DNA]</scope>
    <source>
        <strain evidence="9 10">K2E09-144</strain>
    </source>
</reference>
<name>A0A398CIJ2_9BACL</name>
<dbReference type="PANTHER" id="PTHR43227">
    <property type="entry name" value="BLL4140 PROTEIN"/>
    <property type="match status" value="1"/>
</dbReference>
<dbReference type="SUPFAM" id="SSF161098">
    <property type="entry name" value="MetI-like"/>
    <property type="match status" value="1"/>
</dbReference>
<sequence length="310" mass="34803">MKTNVLAVVGSPLRRWAKNQSPLYLMLLPGVVLLFLFSYWPMFGLIMAFTDFQPKKGFLGSPFVGLKWFEYLFYNSPDFSQVLLNTVVIALLKIAVGTFASIVFALLLNEVVGRWFKKTVQTITYLPNFLSWVVIGGMVVDLLSQQGIVNRIIHAFGFDDIPFLQSNHWFRTVIVASDVWKNFGFGAVLYLAAIAGINPELYEACVVDGGGKWRRMRHITLPGIVPTLIMLSTLNLGNILNAGQDQILILYNPLVYETGDILDTFAYRSGIVNVQYSFATAVGFFKSLVGLAFILMANRLSIRFASRRIF</sequence>
<feature type="transmembrane region" description="Helical" evidence="7">
    <location>
        <begin position="276"/>
        <end position="298"/>
    </location>
</feature>
<feature type="transmembrane region" description="Helical" evidence="7">
    <location>
        <begin position="219"/>
        <end position="240"/>
    </location>
</feature>
<dbReference type="CDD" id="cd06261">
    <property type="entry name" value="TM_PBP2"/>
    <property type="match status" value="1"/>
</dbReference>
<feature type="domain" description="ABC transmembrane type-1" evidence="8">
    <location>
        <begin position="83"/>
        <end position="297"/>
    </location>
</feature>
<dbReference type="AlphaFoldDB" id="A0A398CIJ2"/>
<evidence type="ECO:0000256" key="7">
    <source>
        <dbReference type="RuleBase" id="RU363032"/>
    </source>
</evidence>
<comment type="similarity">
    <text evidence="7">Belongs to the binding-protein-dependent transport system permease family.</text>
</comment>
<organism evidence="9 10">
    <name type="scientific">Cohnella faecalis</name>
    <dbReference type="NCBI Taxonomy" id="2315694"/>
    <lineage>
        <taxon>Bacteria</taxon>
        <taxon>Bacillati</taxon>
        <taxon>Bacillota</taxon>
        <taxon>Bacilli</taxon>
        <taxon>Bacillales</taxon>
        <taxon>Paenibacillaceae</taxon>
        <taxon>Cohnella</taxon>
    </lineage>
</organism>
<dbReference type="PANTHER" id="PTHR43227:SF11">
    <property type="entry name" value="BLL4140 PROTEIN"/>
    <property type="match status" value="1"/>
</dbReference>
<dbReference type="EMBL" id="QXJM01000039">
    <property type="protein sequence ID" value="RIE01882.1"/>
    <property type="molecule type" value="Genomic_DNA"/>
</dbReference>
<comment type="caution">
    <text evidence="9">The sequence shown here is derived from an EMBL/GenBank/DDBJ whole genome shotgun (WGS) entry which is preliminary data.</text>
</comment>
<dbReference type="Proteomes" id="UP000266340">
    <property type="component" value="Unassembled WGS sequence"/>
</dbReference>
<keyword evidence="10" id="KW-1185">Reference proteome</keyword>
<proteinExistence type="inferred from homology"/>
<dbReference type="GO" id="GO:0055085">
    <property type="term" value="P:transmembrane transport"/>
    <property type="evidence" value="ECO:0007669"/>
    <property type="project" value="InterPro"/>
</dbReference>
<dbReference type="PROSITE" id="PS50928">
    <property type="entry name" value="ABC_TM1"/>
    <property type="match status" value="1"/>
</dbReference>
<dbReference type="InterPro" id="IPR050809">
    <property type="entry name" value="UgpAE/MalFG_permease"/>
</dbReference>
<keyword evidence="3" id="KW-1003">Cell membrane</keyword>
<gene>
    <name evidence="9" type="ORF">D3H35_13960</name>
</gene>
<comment type="subcellular location">
    <subcellularLocation>
        <location evidence="1 7">Cell membrane</location>
        <topology evidence="1 7">Multi-pass membrane protein</topology>
    </subcellularLocation>
</comment>
<keyword evidence="2 7" id="KW-0813">Transport</keyword>
<dbReference type="GO" id="GO:0005886">
    <property type="term" value="C:plasma membrane"/>
    <property type="evidence" value="ECO:0007669"/>
    <property type="project" value="UniProtKB-SubCell"/>
</dbReference>
<evidence type="ECO:0000256" key="1">
    <source>
        <dbReference type="ARBA" id="ARBA00004651"/>
    </source>
</evidence>
<keyword evidence="6 7" id="KW-0472">Membrane</keyword>
<keyword evidence="4 7" id="KW-0812">Transmembrane</keyword>
<evidence type="ECO:0000256" key="2">
    <source>
        <dbReference type="ARBA" id="ARBA00022448"/>
    </source>
</evidence>
<dbReference type="RefSeq" id="WP_119149932.1">
    <property type="nucleotide sequence ID" value="NZ_JBHSOV010000020.1"/>
</dbReference>
<dbReference type="Gene3D" id="1.10.3720.10">
    <property type="entry name" value="MetI-like"/>
    <property type="match status" value="1"/>
</dbReference>